<reference evidence="4" key="1">
    <citation type="submission" date="2022-11" db="UniProtKB">
        <authorList>
            <consortium name="WormBaseParasite"/>
        </authorList>
    </citation>
    <scope>IDENTIFICATION</scope>
</reference>
<evidence type="ECO:0000256" key="1">
    <source>
        <dbReference type="SAM" id="MobiDB-lite"/>
    </source>
</evidence>
<evidence type="ECO:0000313" key="3">
    <source>
        <dbReference type="Proteomes" id="UP000887565"/>
    </source>
</evidence>
<dbReference type="SUPFAM" id="SSF46934">
    <property type="entry name" value="UBA-like"/>
    <property type="match status" value="1"/>
</dbReference>
<dbReference type="InterPro" id="IPR015940">
    <property type="entry name" value="UBA"/>
</dbReference>
<proteinExistence type="predicted"/>
<dbReference type="WBParaSite" id="nRc.2.0.1.t21395-RA">
    <property type="protein sequence ID" value="nRc.2.0.1.t21395-RA"/>
    <property type="gene ID" value="nRc.2.0.1.g21395"/>
</dbReference>
<dbReference type="AlphaFoldDB" id="A0A915J5H5"/>
<sequence>MTFSIAHLKIAQLGIRSLGNPLDWESLKWEFAHLANRSIGNRSYGNCPSGNALTCESLPKAPSAGEIDNLLGSLQATFSDAAHRHMLIKIVSNSETLKNLMDCVPGLRKDAKAQAVLNDPYLLIHWFNVENASENFTAHPSLFVACQQLVEHMHAELVRHRGIPPALFESGIGGMDGYSSAEDEDDENAPGRTQPNASLSNQTPRIHITPEYLAAALAAATATSPRNAAASTSQTSAPSTVVPIANVAPTWTPRPAAAAPAGNILTTEIHPIQKAKENDYMQFSELESMGFNNREENLRALRNSNGDVYGALEFIINERERIPSSCLAVTKSGSLSGTLVTSLINSTVLGDNKLSTLSFNVLVPGSSSFSWESTFIDVDEDAAALGNGEASCCDIDENQPFI</sequence>
<keyword evidence="3" id="KW-1185">Reference proteome</keyword>
<name>A0A915J5H5_ROMCU</name>
<organism evidence="3 4">
    <name type="scientific">Romanomermis culicivorax</name>
    <name type="common">Nematode worm</name>
    <dbReference type="NCBI Taxonomy" id="13658"/>
    <lineage>
        <taxon>Eukaryota</taxon>
        <taxon>Metazoa</taxon>
        <taxon>Ecdysozoa</taxon>
        <taxon>Nematoda</taxon>
        <taxon>Enoplea</taxon>
        <taxon>Dorylaimia</taxon>
        <taxon>Mermithida</taxon>
        <taxon>Mermithoidea</taxon>
        <taxon>Mermithidae</taxon>
        <taxon>Romanomermis</taxon>
    </lineage>
</organism>
<feature type="domain" description="UBA" evidence="2">
    <location>
        <begin position="274"/>
        <end position="318"/>
    </location>
</feature>
<dbReference type="SMART" id="SM00165">
    <property type="entry name" value="UBA"/>
    <property type="match status" value="1"/>
</dbReference>
<evidence type="ECO:0000313" key="4">
    <source>
        <dbReference type="WBParaSite" id="nRc.2.0.1.t21395-RA"/>
    </source>
</evidence>
<feature type="region of interest" description="Disordered" evidence="1">
    <location>
        <begin position="174"/>
        <end position="202"/>
    </location>
</feature>
<feature type="compositionally biased region" description="Polar residues" evidence="1">
    <location>
        <begin position="191"/>
        <end position="202"/>
    </location>
</feature>
<dbReference type="InterPro" id="IPR009060">
    <property type="entry name" value="UBA-like_sf"/>
</dbReference>
<dbReference type="Gene3D" id="1.10.8.10">
    <property type="entry name" value="DNA helicase RuvA subunit, C-terminal domain"/>
    <property type="match status" value="1"/>
</dbReference>
<evidence type="ECO:0000259" key="2">
    <source>
        <dbReference type="PROSITE" id="PS50030"/>
    </source>
</evidence>
<accession>A0A915J5H5</accession>
<dbReference type="Proteomes" id="UP000887565">
    <property type="component" value="Unplaced"/>
</dbReference>
<dbReference type="PROSITE" id="PS50030">
    <property type="entry name" value="UBA"/>
    <property type="match status" value="1"/>
</dbReference>
<protein>
    <submittedName>
        <fullName evidence="4">UBA domain-containing protein</fullName>
    </submittedName>
</protein>